<dbReference type="InterPro" id="IPR006264">
    <property type="entry name" value="EPSP_synthase"/>
</dbReference>
<feature type="binding site" evidence="7">
    <location>
        <position position="204"/>
    </location>
    <ligand>
        <name>3-phosphoshikimate</name>
        <dbReference type="ChEBI" id="CHEBI:145989"/>
    </ligand>
</feature>
<comment type="subcellular location">
    <subcellularLocation>
        <location evidence="7">Cytoplasm</location>
    </subcellularLocation>
</comment>
<feature type="domain" description="Enolpyruvate transferase" evidence="9">
    <location>
        <begin position="38"/>
        <end position="450"/>
    </location>
</feature>
<dbReference type="InterPro" id="IPR013792">
    <property type="entry name" value="RNA3'P_cycl/enolpyr_Trfase_a/b"/>
</dbReference>
<evidence type="ECO:0000256" key="3">
    <source>
        <dbReference type="ARBA" id="ARBA00022605"/>
    </source>
</evidence>
<dbReference type="PANTHER" id="PTHR21090:SF5">
    <property type="entry name" value="PENTAFUNCTIONAL AROM POLYPEPTIDE"/>
    <property type="match status" value="1"/>
</dbReference>
<feature type="binding site" evidence="7">
    <location>
        <position position="444"/>
    </location>
    <ligand>
        <name>phosphoenolpyruvate</name>
        <dbReference type="ChEBI" id="CHEBI:58702"/>
    </ligand>
</feature>
<evidence type="ECO:0000256" key="4">
    <source>
        <dbReference type="ARBA" id="ARBA00022679"/>
    </source>
</evidence>
<feature type="binding site" evidence="7">
    <location>
        <position position="51"/>
    </location>
    <ligand>
        <name>3-phosphoshikimate</name>
        <dbReference type="ChEBI" id="CHEBI:145989"/>
    </ligand>
</feature>
<dbReference type="PROSITE" id="PS00104">
    <property type="entry name" value="EPSP_SYNTHASE_1"/>
    <property type="match status" value="1"/>
</dbReference>
<feature type="binding site" evidence="7">
    <location>
        <position position="374"/>
    </location>
    <ligand>
        <name>3-phosphoshikimate</name>
        <dbReference type="ChEBI" id="CHEBI:145989"/>
    </ligand>
</feature>
<feature type="binding site" evidence="7">
    <location>
        <position position="203"/>
    </location>
    <ligand>
        <name>3-phosphoshikimate</name>
        <dbReference type="ChEBI" id="CHEBI:145989"/>
    </ligand>
</feature>
<accession>A0ABP5Z014</accession>
<feature type="compositionally biased region" description="Pro residues" evidence="8">
    <location>
        <begin position="1"/>
        <end position="11"/>
    </location>
</feature>
<feature type="binding site" evidence="7">
    <location>
        <position position="232"/>
    </location>
    <ligand>
        <name>3-phosphoshikimate</name>
        <dbReference type="ChEBI" id="CHEBI:145989"/>
    </ligand>
</feature>
<comment type="caution">
    <text evidence="7">Lacks conserved residue(s) required for the propagation of feature annotation.</text>
</comment>
<evidence type="ECO:0000256" key="6">
    <source>
        <dbReference type="ARBA" id="ARBA00044633"/>
    </source>
</evidence>
<protein>
    <recommendedName>
        <fullName evidence="7">3-phosphoshikimate 1-carboxyvinyltransferase</fullName>
        <ecNumber evidence="7">2.5.1.19</ecNumber>
    </recommendedName>
    <alternativeName>
        <fullName evidence="7">5-enolpyruvylshikimate-3-phosphate synthase</fullName>
        <shortName evidence="7">EPSP synthase</shortName>
        <shortName evidence="7">EPSPS</shortName>
    </alternativeName>
</protein>
<keyword evidence="11" id="KW-1185">Reference proteome</keyword>
<comment type="catalytic activity">
    <reaction evidence="6">
        <text>3-phosphoshikimate + phosphoenolpyruvate = 5-O-(1-carboxyvinyl)-3-phosphoshikimate + phosphate</text>
        <dbReference type="Rhea" id="RHEA:21256"/>
        <dbReference type="ChEBI" id="CHEBI:43474"/>
        <dbReference type="ChEBI" id="CHEBI:57701"/>
        <dbReference type="ChEBI" id="CHEBI:58702"/>
        <dbReference type="ChEBI" id="CHEBI:145989"/>
        <dbReference type="EC" id="2.5.1.19"/>
    </reaction>
    <physiologicalReaction direction="left-to-right" evidence="6">
        <dbReference type="Rhea" id="RHEA:21257"/>
    </physiologicalReaction>
</comment>
<evidence type="ECO:0000256" key="7">
    <source>
        <dbReference type="HAMAP-Rule" id="MF_00210"/>
    </source>
</evidence>
<comment type="function">
    <text evidence="7">Catalyzes the transfer of the enolpyruvyl moiety of phosphoenolpyruvate (PEP) to the 5-hydroxyl of shikimate-3-phosphate (S3P) to produce enolpyruvyl shikimate-3-phosphate and inorganic phosphate.</text>
</comment>
<evidence type="ECO:0000256" key="1">
    <source>
        <dbReference type="ARBA" id="ARBA00004811"/>
    </source>
</evidence>
<feature type="binding site" evidence="7">
    <location>
        <position position="378"/>
    </location>
    <ligand>
        <name>phosphoenolpyruvate</name>
        <dbReference type="ChEBI" id="CHEBI:58702"/>
    </ligand>
</feature>
<feature type="binding site" evidence="7">
    <location>
        <position position="56"/>
    </location>
    <ligand>
        <name>3-phosphoshikimate</name>
        <dbReference type="ChEBI" id="CHEBI:145989"/>
    </ligand>
</feature>
<dbReference type="PIRSF" id="PIRSF000505">
    <property type="entry name" value="EPSPS"/>
    <property type="match status" value="1"/>
</dbReference>
<evidence type="ECO:0000313" key="10">
    <source>
        <dbReference type="EMBL" id="GAA2489903.1"/>
    </source>
</evidence>
<dbReference type="CDD" id="cd01556">
    <property type="entry name" value="EPSP_synthase"/>
    <property type="match status" value="1"/>
</dbReference>
<dbReference type="EC" id="2.5.1.19" evidence="7"/>
<feature type="region of interest" description="Disordered" evidence="8">
    <location>
        <begin position="1"/>
        <end position="35"/>
    </location>
</feature>
<dbReference type="Gene3D" id="3.65.10.10">
    <property type="entry name" value="Enolpyruvate transferase domain"/>
    <property type="match status" value="2"/>
</dbReference>
<comment type="caution">
    <text evidence="10">The sequence shown here is derived from an EMBL/GenBank/DDBJ whole genome shotgun (WGS) entry which is preliminary data.</text>
</comment>
<dbReference type="InterPro" id="IPR023193">
    <property type="entry name" value="EPSP_synthase_CS"/>
</dbReference>
<comment type="similarity">
    <text evidence="2 7">Belongs to the EPSP synthase family.</text>
</comment>
<evidence type="ECO:0000256" key="8">
    <source>
        <dbReference type="SAM" id="MobiDB-lite"/>
    </source>
</evidence>
<gene>
    <name evidence="7 10" type="primary">aroA</name>
    <name evidence="10" type="ORF">GCM10009858_30000</name>
</gene>
<feature type="compositionally biased region" description="Low complexity" evidence="8">
    <location>
        <begin position="14"/>
        <end position="30"/>
    </location>
</feature>
<dbReference type="PROSITE" id="PS00885">
    <property type="entry name" value="EPSP_SYNTHASE_2"/>
    <property type="match status" value="1"/>
</dbReference>
<dbReference type="Proteomes" id="UP001500730">
    <property type="component" value="Unassembled WGS sequence"/>
</dbReference>
<evidence type="ECO:0000259" key="9">
    <source>
        <dbReference type="Pfam" id="PF00275"/>
    </source>
</evidence>
<feature type="binding site" evidence="7">
    <location>
        <position position="419"/>
    </location>
    <ligand>
        <name>phosphoenolpyruvate</name>
        <dbReference type="ChEBI" id="CHEBI:58702"/>
    </ligand>
</feature>
<dbReference type="HAMAP" id="MF_00210">
    <property type="entry name" value="EPSP_synth"/>
    <property type="match status" value="1"/>
</dbReference>
<feature type="binding site" evidence="7">
    <location>
        <position position="205"/>
    </location>
    <ligand>
        <name>3-phosphoshikimate</name>
        <dbReference type="ChEBI" id="CHEBI:145989"/>
    </ligand>
</feature>
<organism evidence="10 11">
    <name type="scientific">Terrabacter carboxydivorans</name>
    <dbReference type="NCBI Taxonomy" id="619730"/>
    <lineage>
        <taxon>Bacteria</taxon>
        <taxon>Bacillati</taxon>
        <taxon>Actinomycetota</taxon>
        <taxon>Actinomycetes</taxon>
        <taxon>Micrococcales</taxon>
        <taxon>Intrasporangiaceae</taxon>
        <taxon>Terrabacter</taxon>
    </lineage>
</organism>
<name>A0ABP5Z014_9MICO</name>
<dbReference type="NCBIfam" id="TIGR01356">
    <property type="entry name" value="aroA"/>
    <property type="match status" value="1"/>
</dbReference>
<dbReference type="SUPFAM" id="SSF55205">
    <property type="entry name" value="EPT/RTPC-like"/>
    <property type="match status" value="1"/>
</dbReference>
<feature type="binding site" evidence="7">
    <location>
        <position position="158"/>
    </location>
    <ligand>
        <name>phosphoenolpyruvate</name>
        <dbReference type="ChEBI" id="CHEBI:58702"/>
    </ligand>
</feature>
<keyword evidence="7" id="KW-0963">Cytoplasm</keyword>
<feature type="binding site" evidence="7">
    <location>
        <position position="130"/>
    </location>
    <ligand>
        <name>phosphoenolpyruvate</name>
        <dbReference type="ChEBI" id="CHEBI:58702"/>
    </ligand>
</feature>
<keyword evidence="5 7" id="KW-0057">Aromatic amino acid biosynthesis</keyword>
<dbReference type="InterPro" id="IPR036968">
    <property type="entry name" value="Enolpyruvate_Tfrase_sf"/>
</dbReference>
<comment type="pathway">
    <text evidence="1 7">Metabolic intermediate biosynthesis; chorismate biosynthesis; chorismate from D-erythrose 4-phosphate and phosphoenolpyruvate: step 6/7.</text>
</comment>
<comment type="subunit">
    <text evidence="7">Monomer.</text>
</comment>
<dbReference type="InterPro" id="IPR001986">
    <property type="entry name" value="Enolpyruvate_Tfrase_dom"/>
</dbReference>
<evidence type="ECO:0000256" key="5">
    <source>
        <dbReference type="ARBA" id="ARBA00023141"/>
    </source>
</evidence>
<feature type="binding site" evidence="7">
    <location>
        <position position="205"/>
    </location>
    <ligand>
        <name>phosphoenolpyruvate</name>
        <dbReference type="ChEBI" id="CHEBI:58702"/>
    </ligand>
</feature>
<dbReference type="PANTHER" id="PTHR21090">
    <property type="entry name" value="AROM/DEHYDROQUINATE SYNTHASE"/>
    <property type="match status" value="1"/>
</dbReference>
<proteinExistence type="inferred from homology"/>
<dbReference type="Pfam" id="PF00275">
    <property type="entry name" value="EPSP_synthase"/>
    <property type="match status" value="1"/>
</dbReference>
<feature type="binding site" evidence="7">
    <location>
        <position position="347"/>
    </location>
    <ligand>
        <name>3-phosphoshikimate</name>
        <dbReference type="ChEBI" id="CHEBI:145989"/>
    </ligand>
</feature>
<keyword evidence="3 7" id="KW-0028">Amino-acid biosynthesis</keyword>
<dbReference type="EMBL" id="BAAARE010000012">
    <property type="protein sequence ID" value="GAA2489903.1"/>
    <property type="molecule type" value="Genomic_DNA"/>
</dbReference>
<evidence type="ECO:0000256" key="2">
    <source>
        <dbReference type="ARBA" id="ARBA00009948"/>
    </source>
</evidence>
<feature type="binding site" evidence="7">
    <location>
        <position position="52"/>
    </location>
    <ligand>
        <name>3-phosphoshikimate</name>
        <dbReference type="ChEBI" id="CHEBI:145989"/>
    </ligand>
</feature>
<reference evidence="11" key="1">
    <citation type="journal article" date="2019" name="Int. J. Syst. Evol. Microbiol.">
        <title>The Global Catalogue of Microorganisms (GCM) 10K type strain sequencing project: providing services to taxonomists for standard genome sequencing and annotation.</title>
        <authorList>
            <consortium name="The Broad Institute Genomics Platform"/>
            <consortium name="The Broad Institute Genome Sequencing Center for Infectious Disease"/>
            <person name="Wu L."/>
            <person name="Ma J."/>
        </authorList>
    </citation>
    <scope>NUCLEOTIDE SEQUENCE [LARGE SCALE GENOMIC DNA]</scope>
    <source>
        <strain evidence="11">JCM 16259</strain>
    </source>
</reference>
<feature type="binding site" evidence="7">
    <location>
        <position position="51"/>
    </location>
    <ligand>
        <name>phosphoenolpyruvate</name>
        <dbReference type="ChEBI" id="CHEBI:58702"/>
    </ligand>
</feature>
<feature type="active site" description="Proton acceptor" evidence="7">
    <location>
        <position position="347"/>
    </location>
</feature>
<keyword evidence="4 7" id="KW-0808">Transferase</keyword>
<sequence>MSPAEPSPHPTPVSTQSAGSSAPAGTGSSPDWAAPVAPGPLDATVVLPGSKSLTNRYLVLAALATDRSRLRAPLRSRDTLLMADALRSLGVRIDDVVPEGEAVAGGVPDWVVTPPERLAGGVSIDCGLAGTVMRFLPAVAALADGPVRLDGDPQARLRPMGPVIDALRALGVEVDDDEGHLPVTVNGRGHVPGGPVTMDASASSQFISALLLAGARYGDGVTVHHAGEPVPSEPHILMTVETLRDAGAIVDDSEPDTWRVEPSEINALDVSVEPDLSNAGPFVAAALVAGGTVRVPGWPQHTTQAGDLLREILDSMGADVRLDRSGLTVTGSGELVGIDIDLHDAAELTPTVAALAALASTPTWIRGVAHIRGHETDRLAALTAELGGVGSHVTETADGLRISPAPLHGGRFRTYHDHRMATAGAIIGLRVPGVHVEDIDTTRKTLPDFVGLWQGMLDRTGHVVLAR</sequence>
<evidence type="ECO:0000313" key="11">
    <source>
        <dbReference type="Proteomes" id="UP001500730"/>
    </source>
</evidence>